<dbReference type="Pfam" id="PF12535">
    <property type="entry name" value="Nudix_N"/>
    <property type="match status" value="1"/>
</dbReference>
<comment type="caution">
    <text evidence="2">The sequence shown here is derived from an EMBL/GenBank/DDBJ whole genome shotgun (WGS) entry which is preliminary data.</text>
</comment>
<dbReference type="InterPro" id="IPR050155">
    <property type="entry name" value="HAD-like_hydrolase_sf"/>
</dbReference>
<dbReference type="PROSITE" id="PS51462">
    <property type="entry name" value="NUDIX"/>
    <property type="match status" value="1"/>
</dbReference>
<dbReference type="Gene3D" id="3.40.50.1000">
    <property type="entry name" value="HAD superfamily/HAD-like"/>
    <property type="match status" value="1"/>
</dbReference>
<dbReference type="Gene3D" id="6.10.250.1120">
    <property type="match status" value="1"/>
</dbReference>
<reference evidence="2" key="2">
    <citation type="submission" date="2021-04" db="EMBL/GenBank/DDBJ databases">
        <authorList>
            <person name="Gilroy R."/>
        </authorList>
    </citation>
    <scope>NUCLEOTIDE SEQUENCE</scope>
    <source>
        <strain evidence="2">687</strain>
    </source>
</reference>
<organism evidence="2 3">
    <name type="scientific">Candidatus Anaerobiospirillum merdipullorum</name>
    <dbReference type="NCBI Taxonomy" id="2838450"/>
    <lineage>
        <taxon>Bacteria</taxon>
        <taxon>Pseudomonadati</taxon>
        <taxon>Pseudomonadota</taxon>
        <taxon>Gammaproteobacteria</taxon>
        <taxon>Aeromonadales</taxon>
        <taxon>Succinivibrionaceae</taxon>
        <taxon>Anaerobiospirillum</taxon>
    </lineage>
</organism>
<dbReference type="EMBL" id="JAHLFG010000028">
    <property type="protein sequence ID" value="MBU3826372.1"/>
    <property type="molecule type" value="Genomic_DNA"/>
</dbReference>
<dbReference type="InterPro" id="IPR023214">
    <property type="entry name" value="HAD_sf"/>
</dbReference>
<dbReference type="SFLD" id="SFLDS00003">
    <property type="entry name" value="Haloacid_Dehalogenase"/>
    <property type="match status" value="1"/>
</dbReference>
<dbReference type="InterPro" id="IPR000086">
    <property type="entry name" value="NUDIX_hydrolase_dom"/>
</dbReference>
<dbReference type="Pfam" id="PF13419">
    <property type="entry name" value="HAD_2"/>
    <property type="match status" value="1"/>
</dbReference>
<dbReference type="InterPro" id="IPR041492">
    <property type="entry name" value="HAD_2"/>
</dbReference>
<evidence type="ECO:0000259" key="1">
    <source>
        <dbReference type="PROSITE" id="PS51462"/>
    </source>
</evidence>
<protein>
    <submittedName>
        <fullName evidence="2">NUDIX hydrolase N-terminal domain-containing protein</fullName>
    </submittedName>
</protein>
<dbReference type="GO" id="GO:0005829">
    <property type="term" value="C:cytosol"/>
    <property type="evidence" value="ECO:0007669"/>
    <property type="project" value="TreeGrafter"/>
</dbReference>
<feature type="domain" description="Nudix hydrolase" evidence="1">
    <location>
        <begin position="283"/>
        <end position="416"/>
    </location>
</feature>
<dbReference type="PANTHER" id="PTHR43434:SF26">
    <property type="entry name" value="PYROPHOSPHATASE PPAX"/>
    <property type="match status" value="1"/>
</dbReference>
<name>A0A9E2KN53_9GAMM</name>
<evidence type="ECO:0000313" key="2">
    <source>
        <dbReference type="EMBL" id="MBU3826372.1"/>
    </source>
</evidence>
<dbReference type="InterPro" id="IPR059176">
    <property type="entry name" value="UDP-X_N"/>
</dbReference>
<sequence>MAYKHILFDVDGTLYDTYFANQDAFFAEFKQRYPERNLTTADFDAVFGLPGMESLRCLGIPENEQKAFMDGWLKGCVARGHTVKLFEGVIPLLQFLQRSGFHMAVVTSRRRHSPLNGTLGDCLPYEIFPYIKRAVCSDDVAHPKPAPDSLIHYMQLTGAKPEEILYVGDTATDLACADAAGVDFALALWGTHERALLKCAHYLQTPYDLINVLTAKPADAQWFAWARELQAIGQIGLAYCRDIYDEERFKRLREISAQIMAVQCHEDLAKVRESIAFDKGYITPKVDTRAAIFNAQGQILLVQERSGLWNLPGGWCEENMSAAQSAIKEVREEAGLDSKVVKFIALMDRNAHNTPKLPFGALKVFVECRAALNDAPFMPNSETIARAWFSEDDLPLDKLRLDTNTHEQILMCFAAHRDPKWQTLLE</sequence>
<dbReference type="AlphaFoldDB" id="A0A9E2KN53"/>
<dbReference type="Gene3D" id="3.90.79.10">
    <property type="entry name" value="Nucleoside Triphosphate Pyrophosphohydrolase"/>
    <property type="match status" value="1"/>
</dbReference>
<accession>A0A9E2KN53</accession>
<dbReference type="SUPFAM" id="SSF56784">
    <property type="entry name" value="HAD-like"/>
    <property type="match status" value="1"/>
</dbReference>
<dbReference type="InterPro" id="IPR036412">
    <property type="entry name" value="HAD-like_sf"/>
</dbReference>
<reference evidence="2" key="1">
    <citation type="journal article" date="2021" name="PeerJ">
        <title>Extensive microbial diversity within the chicken gut microbiome revealed by metagenomics and culture.</title>
        <authorList>
            <person name="Gilroy R."/>
            <person name="Ravi A."/>
            <person name="Getino M."/>
            <person name="Pursley I."/>
            <person name="Horton D.L."/>
            <person name="Alikhan N.F."/>
            <person name="Baker D."/>
            <person name="Gharbi K."/>
            <person name="Hall N."/>
            <person name="Watson M."/>
            <person name="Adriaenssens E.M."/>
            <person name="Foster-Nyarko E."/>
            <person name="Jarju S."/>
            <person name="Secka A."/>
            <person name="Antonio M."/>
            <person name="Oren A."/>
            <person name="Chaudhuri R.R."/>
            <person name="La Ragione R."/>
            <person name="Hildebrand F."/>
            <person name="Pallen M.J."/>
        </authorList>
    </citation>
    <scope>NUCLEOTIDE SEQUENCE</scope>
    <source>
        <strain evidence="2">687</strain>
    </source>
</reference>
<dbReference type="SUPFAM" id="SSF55811">
    <property type="entry name" value="Nudix"/>
    <property type="match status" value="1"/>
</dbReference>
<dbReference type="InterPro" id="IPR023198">
    <property type="entry name" value="PGP-like_dom2"/>
</dbReference>
<dbReference type="SFLD" id="SFLDG01129">
    <property type="entry name" value="C1.5:_HAD__Beta-PGM__Phosphata"/>
    <property type="match status" value="1"/>
</dbReference>
<dbReference type="Proteomes" id="UP000824150">
    <property type="component" value="Unassembled WGS sequence"/>
</dbReference>
<gene>
    <name evidence="2" type="ORF">IAA31_02650</name>
</gene>
<keyword evidence="2" id="KW-0378">Hydrolase</keyword>
<dbReference type="PANTHER" id="PTHR43434">
    <property type="entry name" value="PHOSPHOGLYCOLATE PHOSPHATASE"/>
    <property type="match status" value="1"/>
</dbReference>
<proteinExistence type="predicted"/>
<evidence type="ECO:0000313" key="3">
    <source>
        <dbReference type="Proteomes" id="UP000824150"/>
    </source>
</evidence>
<dbReference type="GO" id="GO:0008967">
    <property type="term" value="F:phosphoglycolate phosphatase activity"/>
    <property type="evidence" value="ECO:0007669"/>
    <property type="project" value="TreeGrafter"/>
</dbReference>
<dbReference type="InterPro" id="IPR015797">
    <property type="entry name" value="NUDIX_hydrolase-like_dom_sf"/>
</dbReference>
<dbReference type="Pfam" id="PF00293">
    <property type="entry name" value="NUDIX"/>
    <property type="match status" value="1"/>
</dbReference>
<dbReference type="Gene3D" id="1.10.150.240">
    <property type="entry name" value="Putative phosphatase, domain 2"/>
    <property type="match status" value="1"/>
</dbReference>
<dbReference type="GO" id="GO:0006281">
    <property type="term" value="P:DNA repair"/>
    <property type="evidence" value="ECO:0007669"/>
    <property type="project" value="TreeGrafter"/>
</dbReference>